<evidence type="ECO:0000256" key="8">
    <source>
        <dbReference type="ARBA" id="ARBA00022833"/>
    </source>
</evidence>
<dbReference type="Gene3D" id="3.40.630.10">
    <property type="entry name" value="Zn peptidases"/>
    <property type="match status" value="2"/>
</dbReference>
<dbReference type="PANTHER" id="PTHR12756">
    <property type="entry name" value="CYTOSOLIC CARBOXYPEPTIDASE"/>
    <property type="match status" value="1"/>
</dbReference>
<comment type="similarity">
    <text evidence="3 12">Belongs to the peptidase M14 family.</text>
</comment>
<keyword evidence="9" id="KW-0482">Metalloprotease</keyword>
<organism evidence="15">
    <name type="scientific">Tityus serrulatus</name>
    <name type="common">Brazilian yellow scorpion</name>
    <dbReference type="NCBI Taxonomy" id="6887"/>
    <lineage>
        <taxon>Eukaryota</taxon>
        <taxon>Metazoa</taxon>
        <taxon>Ecdysozoa</taxon>
        <taxon>Arthropoda</taxon>
        <taxon>Chelicerata</taxon>
        <taxon>Arachnida</taxon>
        <taxon>Scorpiones</taxon>
        <taxon>Buthida</taxon>
        <taxon>Buthoidea</taxon>
        <taxon>Buthidae</taxon>
        <taxon>Tityus</taxon>
    </lineage>
</organism>
<dbReference type="GO" id="GO:0004181">
    <property type="term" value="F:metallocarboxypeptidase activity"/>
    <property type="evidence" value="ECO:0007669"/>
    <property type="project" value="InterPro"/>
</dbReference>
<evidence type="ECO:0000256" key="10">
    <source>
        <dbReference type="ARBA" id="ARBA00024524"/>
    </source>
</evidence>
<dbReference type="InterPro" id="IPR050821">
    <property type="entry name" value="Cytosolic_carboxypeptidase"/>
</dbReference>
<proteinExistence type="evidence at transcript level"/>
<keyword evidence="5" id="KW-0645">Protease</keyword>
<dbReference type="GO" id="GO:0008270">
    <property type="term" value="F:zinc ion binding"/>
    <property type="evidence" value="ECO:0007669"/>
    <property type="project" value="InterPro"/>
</dbReference>
<evidence type="ECO:0000259" key="14">
    <source>
        <dbReference type="PROSITE" id="PS52035"/>
    </source>
</evidence>
<dbReference type="EMBL" id="KR068526">
    <property type="protein sequence ID" value="AMO02543.1"/>
    <property type="molecule type" value="mRNA"/>
</dbReference>
<reference evidence="15" key="1">
    <citation type="submission" date="2015-04" db="EMBL/GenBank/DDBJ databases">
        <title>Proteases from Tityus serrulatus venom gland: venom proteases and peptide maturation.</title>
        <authorList>
            <person name="Carmo A.O."/>
            <person name="Martins A.P.V."/>
            <person name="Oliveira-Mendes B.B.R."/>
            <person name="Horta C.C.R."/>
            <person name="Dantas A.E."/>
            <person name="Kalapothakis E."/>
        </authorList>
    </citation>
    <scope>NUCLEOTIDE SEQUENCE</scope>
</reference>
<evidence type="ECO:0000256" key="3">
    <source>
        <dbReference type="ARBA" id="ARBA00005988"/>
    </source>
</evidence>
<dbReference type="InterPro" id="IPR000834">
    <property type="entry name" value="Peptidase_M14"/>
</dbReference>
<evidence type="ECO:0000256" key="5">
    <source>
        <dbReference type="ARBA" id="ARBA00022670"/>
    </source>
</evidence>
<comment type="subcellular location">
    <subcellularLocation>
        <location evidence="2">Cytoplasm</location>
    </subcellularLocation>
</comment>
<keyword evidence="6" id="KW-0479">Metal-binding</keyword>
<feature type="compositionally biased region" description="Polar residues" evidence="13">
    <location>
        <begin position="1019"/>
        <end position="1031"/>
    </location>
</feature>
<dbReference type="CDD" id="cd06236">
    <property type="entry name" value="M14_AGBL5_like"/>
    <property type="match status" value="1"/>
</dbReference>
<dbReference type="PROSITE" id="PS52035">
    <property type="entry name" value="PEPTIDASE_M14"/>
    <property type="match status" value="1"/>
</dbReference>
<dbReference type="InterPro" id="IPR034286">
    <property type="entry name" value="M14_AGBL5-like"/>
</dbReference>
<dbReference type="PANTHER" id="PTHR12756:SF12">
    <property type="entry name" value="CYTOSOLIC CARBOXYPEPTIDASE-LIKE PROTEIN 5"/>
    <property type="match status" value="1"/>
</dbReference>
<evidence type="ECO:0000256" key="9">
    <source>
        <dbReference type="ARBA" id="ARBA00023049"/>
    </source>
</evidence>
<name>A0A1S5QN50_TITSE</name>
<comment type="cofactor">
    <cofactor evidence="1">
        <name>Zn(2+)</name>
        <dbReference type="ChEBI" id="CHEBI:29105"/>
    </cofactor>
</comment>
<evidence type="ECO:0000256" key="7">
    <source>
        <dbReference type="ARBA" id="ARBA00022801"/>
    </source>
</evidence>
<dbReference type="EC" id="3.4.17.24" evidence="11"/>
<keyword evidence="8" id="KW-0862">Zinc</keyword>
<dbReference type="SUPFAM" id="SSF53187">
    <property type="entry name" value="Zn-dependent exopeptidases"/>
    <property type="match status" value="2"/>
</dbReference>
<accession>A0A1S5QN50</accession>
<evidence type="ECO:0000256" key="12">
    <source>
        <dbReference type="PROSITE-ProRule" id="PRU01379"/>
    </source>
</evidence>
<protein>
    <recommendedName>
        <fullName evidence="11">tubulin-glutamate carboxypeptidase</fullName>
        <ecNumber evidence="11">3.4.17.24</ecNumber>
    </recommendedName>
</protein>
<feature type="compositionally biased region" description="Polar residues" evidence="13">
    <location>
        <begin position="1000"/>
        <end position="1010"/>
    </location>
</feature>
<dbReference type="GO" id="GO:0005737">
    <property type="term" value="C:cytoplasm"/>
    <property type="evidence" value="ECO:0007669"/>
    <property type="project" value="UniProtKB-SubCell"/>
</dbReference>
<sequence length="1067" mass="120694">MRTVCGGLLFTSDFESGNLARVELVSRNGKNYGTANAENNGEETCKLNSLCPFQSVGDAFCIRGNVSSTCTQTKADTDVSRPRKPGQPLEFNIWIHADCAGTPYENTNRTWFHFGIQGGYPETLIKINIVNMNRQIKLFGYGMTPVYRIVPGKEKWNRISRKPIIQGVEDNNFILTFCHKLPTDSNATIYFAFTFPFTYSECQDMLNTVDKNYQSGAYKTENSEDDIYYYRELVCNSLDGHRIDLLTISSLHGKTSELESTLPHLFLDSSKRRCHKFVGKRVIFISSRVHPGETPSSFVFNGLLQFLLSPSDIRAITLRRLFVFKLIPMLNPDGVVRGHYRTDSRGVNLNRVYLGANILLHPSIYAARALFLYYHKLYAIDGSGESSNLSSPNSDGSNSDLGFKNNLKKPLQMAEKLCQLGRKFKIFDNSKREFTGKEHNINNIIDINDVINIRNTGSKSTNGEKDNIMASAEELSQIKMKSDDFRNGKRNGKIRESNTCHEIGRCTETGLSKSEYSNNNLKSSNGNGSNNDISCGTDTYKFEISTSEEELTVDKRDIPVLPPEKSGIAYYIDLHGHASKRGCFFYGNYFGELEKKTESWTLAKLMSINCPNFDYSACNFSSHNMWTSGRREGQSKKGSGRVAFYFLTGIIHSYTLECNYNTGRSINNLAKVDGTDGILTPPLPGKAIPYYSPTVYQQVGRALAVSILDATEHNPVSRLNGTSYKTMNGIRNWVHNDLESDKSHKKQNKDNKSYSWSIGYNDGNAISSVRNEQFNYKRNDLKKFQVQKNIDISVKKPRTKLATSVNSTSPSRNYRQILREQRKIRKENISKGSFQHCNIENKPKETEFNNGIIGEMATEFHKNNNSEQKNNGNVTLQPSPSQKKLEFLQKHWENINKHNSSPITKCTLIPTLNILSLFTERKIPFRSEFSGKDKNPKISISEETKCKVCMANENLSENDLFKVELQPSKDKKTTGEKEEIYYRIKDFNVPIQRMTISGRKSPNCTAASIQEKSKPLPHISQSTSRMYSDSTNSVNTNICTVELPQLSNSNSEVMLHKPFVKSKDISE</sequence>
<dbReference type="Pfam" id="PF00246">
    <property type="entry name" value="Peptidase_M14"/>
    <property type="match status" value="1"/>
</dbReference>
<evidence type="ECO:0000256" key="11">
    <source>
        <dbReference type="ARBA" id="ARBA00026108"/>
    </source>
</evidence>
<dbReference type="GO" id="GO:0006508">
    <property type="term" value="P:proteolysis"/>
    <property type="evidence" value="ECO:0007669"/>
    <property type="project" value="UniProtKB-KW"/>
</dbReference>
<evidence type="ECO:0000256" key="13">
    <source>
        <dbReference type="SAM" id="MobiDB-lite"/>
    </source>
</evidence>
<feature type="domain" description="Peptidase M14" evidence="14">
    <location>
        <begin position="195"/>
        <end position="711"/>
    </location>
</feature>
<feature type="region of interest" description="Disordered" evidence="13">
    <location>
        <begin position="1000"/>
        <end position="1031"/>
    </location>
</feature>
<keyword evidence="7" id="KW-0378">Hydrolase</keyword>
<comment type="catalytic activity">
    <reaction evidence="10">
        <text>C-terminal L-alpha-aminoacyl-L-glutamyl-L-glutamyl-[tubulin] + H2O = C-terminal L-alpha-aminoacyl-L-glutamyl-[tubulin] + L-glutamate</text>
        <dbReference type="Rhea" id="RHEA:63792"/>
        <dbReference type="Rhea" id="RHEA-COMP:16435"/>
        <dbReference type="Rhea" id="RHEA-COMP:16436"/>
        <dbReference type="ChEBI" id="CHEBI:15377"/>
        <dbReference type="ChEBI" id="CHEBI:29985"/>
        <dbReference type="ChEBI" id="CHEBI:149555"/>
        <dbReference type="ChEBI" id="CHEBI:149556"/>
        <dbReference type="EC" id="3.4.17.24"/>
    </reaction>
    <physiologicalReaction direction="left-to-right" evidence="10">
        <dbReference type="Rhea" id="RHEA:63793"/>
    </physiologicalReaction>
</comment>
<evidence type="ECO:0000256" key="4">
    <source>
        <dbReference type="ARBA" id="ARBA00022490"/>
    </source>
</evidence>
<feature type="active site" description="Proton donor/acceptor" evidence="12">
    <location>
        <position position="657"/>
    </location>
</feature>
<evidence type="ECO:0000256" key="2">
    <source>
        <dbReference type="ARBA" id="ARBA00004496"/>
    </source>
</evidence>
<evidence type="ECO:0000256" key="1">
    <source>
        <dbReference type="ARBA" id="ARBA00001947"/>
    </source>
</evidence>
<keyword evidence="4" id="KW-0963">Cytoplasm</keyword>
<keyword evidence="15" id="KW-0121">Carboxypeptidase</keyword>
<evidence type="ECO:0000256" key="6">
    <source>
        <dbReference type="ARBA" id="ARBA00022723"/>
    </source>
</evidence>
<dbReference type="Gene3D" id="2.60.40.3120">
    <property type="match status" value="1"/>
</dbReference>
<dbReference type="AlphaFoldDB" id="A0A1S5QN50"/>
<evidence type="ECO:0000313" key="15">
    <source>
        <dbReference type="EMBL" id="AMO02543.1"/>
    </source>
</evidence>